<proteinExistence type="predicted"/>
<dbReference type="Proteomes" id="UP000235659">
    <property type="component" value="Unassembled WGS sequence"/>
</dbReference>
<feature type="region of interest" description="Disordered" evidence="1">
    <location>
        <begin position="28"/>
        <end position="52"/>
    </location>
</feature>
<sequence>MIRSRPASRLPRGACRVVSNALRRIAPRRSATQGKATHRTAPHRTLAQRTGAHRTALRANRSLYCMAA</sequence>
<keyword evidence="3" id="KW-1185">Reference proteome</keyword>
<dbReference type="EMBL" id="PNXY01000049">
    <property type="protein sequence ID" value="PMS21357.1"/>
    <property type="molecule type" value="Genomic_DNA"/>
</dbReference>
<evidence type="ECO:0000313" key="3">
    <source>
        <dbReference type="Proteomes" id="UP000235659"/>
    </source>
</evidence>
<organism evidence="2 3">
    <name type="scientific">Paraburkholderia rhynchosiae</name>
    <dbReference type="NCBI Taxonomy" id="487049"/>
    <lineage>
        <taxon>Bacteria</taxon>
        <taxon>Pseudomonadati</taxon>
        <taxon>Pseudomonadota</taxon>
        <taxon>Betaproteobacteria</taxon>
        <taxon>Burkholderiales</taxon>
        <taxon>Burkholderiaceae</taxon>
        <taxon>Paraburkholderia</taxon>
    </lineage>
</organism>
<comment type="caution">
    <text evidence="2">The sequence shown here is derived from an EMBL/GenBank/DDBJ whole genome shotgun (WGS) entry which is preliminary data.</text>
</comment>
<evidence type="ECO:0000256" key="1">
    <source>
        <dbReference type="SAM" id="MobiDB-lite"/>
    </source>
</evidence>
<accession>A0ABX4UUC1</accession>
<evidence type="ECO:0000313" key="2">
    <source>
        <dbReference type="EMBL" id="PMS21357.1"/>
    </source>
</evidence>
<name>A0ABX4UUC1_9BURK</name>
<reference evidence="2 3" key="1">
    <citation type="submission" date="2018-01" db="EMBL/GenBank/DDBJ databases">
        <title>Whole genome analyses suggest that Burkholderia sensu lato contains two further novel genera in the rhizoxinica-symbiotica group Mycetohabitans gen. nov., and Trinickia gen. nov.: implications for the evolution of diazotrophy and nodulation in the Burkholderiaceae.</title>
        <authorList>
            <person name="Estrada-de los Santos P."/>
            <person name="Palmer M."/>
            <person name="Chavez-Ramirez B."/>
            <person name="Beukes C."/>
            <person name="Steenkamp E.T."/>
            <person name="Hirsch A.M."/>
            <person name="Manyaka P."/>
            <person name="Maluk M."/>
            <person name="Lafos M."/>
            <person name="Crook M."/>
            <person name="Gross E."/>
            <person name="Simon M.F."/>
            <person name="Bueno dos Reis Junior F."/>
            <person name="Poole P.S."/>
            <person name="Venter S.N."/>
            <person name="James E.K."/>
        </authorList>
    </citation>
    <scope>NUCLEOTIDE SEQUENCE [LARGE SCALE GENOMIC DNA]</scope>
    <source>
        <strain evidence="2 3">WSM 3937</strain>
    </source>
</reference>
<protein>
    <submittedName>
        <fullName evidence="2">Uncharacterized protein</fullName>
    </submittedName>
</protein>
<gene>
    <name evidence="2" type="ORF">C0Z16_33935</name>
</gene>